<sequence length="66" mass="7256">MESKRSLVVADFPGAQLHWNTSSSLVQTPPSKHCELCVIVPVRNEAQTLVQTLAALAHQVDWTNSD</sequence>
<organism evidence="1 2">
    <name type="scientific">Cyanomargarita calcarea GSE-NOS-MK-12-04C</name>
    <dbReference type="NCBI Taxonomy" id="2839659"/>
    <lineage>
        <taxon>Bacteria</taxon>
        <taxon>Bacillati</taxon>
        <taxon>Cyanobacteriota</taxon>
        <taxon>Cyanophyceae</taxon>
        <taxon>Nostocales</taxon>
        <taxon>Cyanomargaritaceae</taxon>
        <taxon>Cyanomargarita</taxon>
    </lineage>
</organism>
<reference evidence="1" key="1">
    <citation type="submission" date="2021-05" db="EMBL/GenBank/DDBJ databases">
        <authorList>
            <person name="Pietrasiak N."/>
            <person name="Ward R."/>
            <person name="Stajich J.E."/>
            <person name="Kurbessoian T."/>
        </authorList>
    </citation>
    <scope>NUCLEOTIDE SEQUENCE</scope>
    <source>
        <strain evidence="1">GSE-NOS-MK-12-04C</strain>
    </source>
</reference>
<reference evidence="1" key="2">
    <citation type="journal article" date="2022" name="Microbiol. Resour. Announc.">
        <title>Metagenome Sequencing to Explore Phylogenomics of Terrestrial Cyanobacteria.</title>
        <authorList>
            <person name="Ward R.D."/>
            <person name="Stajich J.E."/>
            <person name="Johansen J.R."/>
            <person name="Huntemann M."/>
            <person name="Clum A."/>
            <person name="Foster B."/>
            <person name="Foster B."/>
            <person name="Roux S."/>
            <person name="Palaniappan K."/>
            <person name="Varghese N."/>
            <person name="Mukherjee S."/>
            <person name="Reddy T.B.K."/>
            <person name="Daum C."/>
            <person name="Copeland A."/>
            <person name="Chen I.A."/>
            <person name="Ivanova N.N."/>
            <person name="Kyrpides N.C."/>
            <person name="Shapiro N."/>
            <person name="Eloe-Fadrosh E.A."/>
            <person name="Pietrasiak N."/>
        </authorList>
    </citation>
    <scope>NUCLEOTIDE SEQUENCE</scope>
    <source>
        <strain evidence="1">GSE-NOS-MK-12-04C</strain>
    </source>
</reference>
<gene>
    <name evidence="1" type="ORF">KME60_01115</name>
</gene>
<proteinExistence type="predicted"/>
<comment type="caution">
    <text evidence="1">The sequence shown here is derived from an EMBL/GenBank/DDBJ whole genome shotgun (WGS) entry which is preliminary data.</text>
</comment>
<evidence type="ECO:0008006" key="3">
    <source>
        <dbReference type="Google" id="ProtNLM"/>
    </source>
</evidence>
<evidence type="ECO:0000313" key="1">
    <source>
        <dbReference type="EMBL" id="MBW4666061.1"/>
    </source>
</evidence>
<protein>
    <recommendedName>
        <fullName evidence="3">Glycosyltransferase</fullName>
    </recommendedName>
</protein>
<dbReference type="AlphaFoldDB" id="A0A951QIN0"/>
<dbReference type="EMBL" id="JAHHGZ010000001">
    <property type="protein sequence ID" value="MBW4666061.1"/>
    <property type="molecule type" value="Genomic_DNA"/>
</dbReference>
<evidence type="ECO:0000313" key="2">
    <source>
        <dbReference type="Proteomes" id="UP000729701"/>
    </source>
</evidence>
<name>A0A951QIN0_9CYAN</name>
<dbReference type="Proteomes" id="UP000729701">
    <property type="component" value="Unassembled WGS sequence"/>
</dbReference>
<accession>A0A951QIN0</accession>